<dbReference type="Pfam" id="PF00749">
    <property type="entry name" value="tRNA-synt_1c"/>
    <property type="match status" value="1"/>
</dbReference>
<dbReference type="SUPFAM" id="SSF52374">
    <property type="entry name" value="Nucleotidylyl transferase"/>
    <property type="match status" value="1"/>
</dbReference>
<dbReference type="GO" id="GO:0005739">
    <property type="term" value="C:mitochondrion"/>
    <property type="evidence" value="ECO:0007669"/>
    <property type="project" value="TreeGrafter"/>
</dbReference>
<reference evidence="7" key="2">
    <citation type="submission" date="2025-08" db="UniProtKB">
        <authorList>
            <consortium name="Ensembl"/>
        </authorList>
    </citation>
    <scope>IDENTIFICATION</scope>
</reference>
<keyword evidence="1 5" id="KW-0436">Ligase</keyword>
<dbReference type="PANTHER" id="PTHR43311:SF2">
    <property type="entry name" value="GLUTAMATE--TRNA LIGASE, MITOCHONDRIAL-RELATED"/>
    <property type="match status" value="1"/>
</dbReference>
<dbReference type="GO" id="GO:0006424">
    <property type="term" value="P:glutamyl-tRNA aminoacylation"/>
    <property type="evidence" value="ECO:0007669"/>
    <property type="project" value="TreeGrafter"/>
</dbReference>
<evidence type="ECO:0000313" key="8">
    <source>
        <dbReference type="Proteomes" id="UP000007875"/>
    </source>
</evidence>
<dbReference type="GO" id="GO:0004818">
    <property type="term" value="F:glutamate-tRNA ligase activity"/>
    <property type="evidence" value="ECO:0007669"/>
    <property type="project" value="TreeGrafter"/>
</dbReference>
<dbReference type="GO" id="GO:0005524">
    <property type="term" value="F:ATP binding"/>
    <property type="evidence" value="ECO:0007669"/>
    <property type="project" value="UniProtKB-KW"/>
</dbReference>
<proteinExistence type="inferred from homology"/>
<dbReference type="AlphaFoldDB" id="H2ZFM3"/>
<name>H2ZFM3_CIOSA</name>
<comment type="similarity">
    <text evidence="5">Belongs to the class-I aminoacyl-tRNA synthetase family.</text>
</comment>
<evidence type="ECO:0000256" key="5">
    <source>
        <dbReference type="RuleBase" id="RU363037"/>
    </source>
</evidence>
<protein>
    <recommendedName>
        <fullName evidence="6">Glutamyl/glutaminyl-tRNA synthetase class Ib catalytic domain-containing protein</fullName>
    </recommendedName>
</protein>
<feature type="domain" description="Glutamyl/glutaminyl-tRNA synthetase class Ib catalytic" evidence="6">
    <location>
        <begin position="1"/>
        <end position="150"/>
    </location>
</feature>
<keyword evidence="4 5" id="KW-0030">Aminoacyl-tRNA synthetase</keyword>
<dbReference type="Gene3D" id="3.40.50.620">
    <property type="entry name" value="HUPs"/>
    <property type="match status" value="1"/>
</dbReference>
<dbReference type="PANTHER" id="PTHR43311">
    <property type="entry name" value="GLUTAMATE--TRNA LIGASE"/>
    <property type="match status" value="1"/>
</dbReference>
<evidence type="ECO:0000256" key="1">
    <source>
        <dbReference type="ARBA" id="ARBA00022598"/>
    </source>
</evidence>
<evidence type="ECO:0000256" key="2">
    <source>
        <dbReference type="ARBA" id="ARBA00022741"/>
    </source>
</evidence>
<reference evidence="7" key="3">
    <citation type="submission" date="2025-09" db="UniProtKB">
        <authorList>
            <consortium name="Ensembl"/>
        </authorList>
    </citation>
    <scope>IDENTIFICATION</scope>
</reference>
<keyword evidence="2 5" id="KW-0547">Nucleotide-binding</keyword>
<keyword evidence="3 5" id="KW-0067">ATP-binding</keyword>
<keyword evidence="5" id="KW-0648">Protein biosynthesis</keyword>
<dbReference type="InterPro" id="IPR014729">
    <property type="entry name" value="Rossmann-like_a/b/a_fold"/>
</dbReference>
<keyword evidence="8" id="KW-1185">Reference proteome</keyword>
<dbReference type="Proteomes" id="UP000007875">
    <property type="component" value="Unassembled WGS sequence"/>
</dbReference>
<accession>H2ZFM3</accession>
<evidence type="ECO:0000313" key="7">
    <source>
        <dbReference type="Ensembl" id="ENSCSAVP00000016389.1"/>
    </source>
</evidence>
<dbReference type="GeneTree" id="ENSGT00390000009759"/>
<evidence type="ECO:0000256" key="3">
    <source>
        <dbReference type="ARBA" id="ARBA00022840"/>
    </source>
</evidence>
<organism evidence="7 8">
    <name type="scientific">Ciona savignyi</name>
    <name type="common">Pacific transparent sea squirt</name>
    <dbReference type="NCBI Taxonomy" id="51511"/>
    <lineage>
        <taxon>Eukaryota</taxon>
        <taxon>Metazoa</taxon>
        <taxon>Chordata</taxon>
        <taxon>Tunicata</taxon>
        <taxon>Ascidiacea</taxon>
        <taxon>Phlebobranchia</taxon>
        <taxon>Cionidae</taxon>
        <taxon>Ciona</taxon>
    </lineage>
</organism>
<evidence type="ECO:0000256" key="4">
    <source>
        <dbReference type="ARBA" id="ARBA00023146"/>
    </source>
</evidence>
<reference evidence="8" key="1">
    <citation type="submission" date="2003-08" db="EMBL/GenBank/DDBJ databases">
        <authorList>
            <person name="Birren B."/>
            <person name="Nusbaum C."/>
            <person name="Abebe A."/>
            <person name="Abouelleil A."/>
            <person name="Adekoya E."/>
            <person name="Ait-zahra M."/>
            <person name="Allen N."/>
            <person name="Allen T."/>
            <person name="An P."/>
            <person name="Anderson M."/>
            <person name="Anderson S."/>
            <person name="Arachchi H."/>
            <person name="Armbruster J."/>
            <person name="Bachantsang P."/>
            <person name="Baldwin J."/>
            <person name="Barry A."/>
            <person name="Bayul T."/>
            <person name="Blitshsteyn B."/>
            <person name="Bloom T."/>
            <person name="Blye J."/>
            <person name="Boguslavskiy L."/>
            <person name="Borowsky M."/>
            <person name="Boukhgalter B."/>
            <person name="Brunache A."/>
            <person name="Butler J."/>
            <person name="Calixte N."/>
            <person name="Calvo S."/>
            <person name="Camarata J."/>
            <person name="Campo K."/>
            <person name="Chang J."/>
            <person name="Cheshatsang Y."/>
            <person name="Citroen M."/>
            <person name="Collymore A."/>
            <person name="Considine T."/>
            <person name="Cook A."/>
            <person name="Cooke P."/>
            <person name="Corum B."/>
            <person name="Cuomo C."/>
            <person name="David R."/>
            <person name="Dawoe T."/>
            <person name="Degray S."/>
            <person name="Dodge S."/>
            <person name="Dooley K."/>
            <person name="Dorje P."/>
            <person name="Dorjee K."/>
            <person name="Dorris L."/>
            <person name="Duffey N."/>
            <person name="Dupes A."/>
            <person name="Elkins T."/>
            <person name="Engels R."/>
            <person name="Erickson J."/>
            <person name="Farina A."/>
            <person name="Faro S."/>
            <person name="Ferreira P."/>
            <person name="Fischer H."/>
            <person name="Fitzgerald M."/>
            <person name="Foley K."/>
            <person name="Gage D."/>
            <person name="Galagan J."/>
            <person name="Gearin G."/>
            <person name="Gnerre S."/>
            <person name="Gnirke A."/>
            <person name="Goyette A."/>
            <person name="Graham J."/>
            <person name="Grandbois E."/>
            <person name="Gyaltsen K."/>
            <person name="Hafez N."/>
            <person name="Hagopian D."/>
            <person name="Hagos B."/>
            <person name="Hall J."/>
            <person name="Hatcher B."/>
            <person name="Heller A."/>
            <person name="Higgins H."/>
            <person name="Honan T."/>
            <person name="Horn A."/>
            <person name="Houde N."/>
            <person name="Hughes L."/>
            <person name="Hulme W."/>
            <person name="Husby E."/>
            <person name="Iliev I."/>
            <person name="Jaffe D."/>
            <person name="Jones C."/>
            <person name="Kamal M."/>
            <person name="Kamat A."/>
            <person name="Kamvysselis M."/>
            <person name="Karlsson E."/>
            <person name="Kells C."/>
            <person name="Kieu A."/>
            <person name="Kisner P."/>
            <person name="Kodira C."/>
            <person name="Kulbokas E."/>
            <person name="Labutti K."/>
            <person name="Lama D."/>
            <person name="Landers T."/>
            <person name="Leger J."/>
            <person name="Levine S."/>
            <person name="Lewis D."/>
            <person name="Lewis T."/>
            <person name="Lindblad-toh K."/>
            <person name="Liu X."/>
            <person name="Lokyitsang T."/>
            <person name="Lokyitsang Y."/>
            <person name="Lucien O."/>
            <person name="Lui A."/>
            <person name="Ma L.J."/>
            <person name="Mabbitt R."/>
            <person name="Macdonald J."/>
            <person name="Maclean C."/>
            <person name="Major J."/>
            <person name="Manning J."/>
            <person name="Marabella R."/>
            <person name="Maru K."/>
            <person name="Matthews C."/>
            <person name="Mauceli E."/>
            <person name="Mccarthy M."/>
            <person name="Mcdonough S."/>
            <person name="Mcghee T."/>
            <person name="Meldrim J."/>
            <person name="Meneus L."/>
            <person name="Mesirov J."/>
            <person name="Mihalev A."/>
            <person name="Mihova T."/>
            <person name="Mikkelsen T."/>
            <person name="Mlenga V."/>
            <person name="Moru K."/>
            <person name="Mozes J."/>
            <person name="Mulrain L."/>
            <person name="Munson G."/>
            <person name="Naylor J."/>
            <person name="Newes C."/>
            <person name="Nguyen C."/>
            <person name="Nguyen N."/>
            <person name="Nguyen T."/>
            <person name="Nicol R."/>
            <person name="Nielsen C."/>
            <person name="Nizzari M."/>
            <person name="Norbu C."/>
            <person name="Norbu N."/>
            <person name="O'donnell P."/>
            <person name="Okoawo O."/>
            <person name="O'leary S."/>
            <person name="Omotosho B."/>
            <person name="O'neill K."/>
            <person name="Osman S."/>
            <person name="Parker S."/>
            <person name="Perrin D."/>
            <person name="Phunkhang P."/>
            <person name="Piqani B."/>
            <person name="Purcell S."/>
            <person name="Rachupka T."/>
            <person name="Ramasamy U."/>
            <person name="Rameau R."/>
            <person name="Ray V."/>
            <person name="Raymond C."/>
            <person name="Retta R."/>
            <person name="Richardson S."/>
            <person name="Rise C."/>
            <person name="Rodriguez J."/>
            <person name="Rogers J."/>
            <person name="Rogov P."/>
            <person name="Rutman M."/>
            <person name="Schupbach R."/>
            <person name="Seaman C."/>
            <person name="Settipalli S."/>
            <person name="Sharpe T."/>
            <person name="Sheridan J."/>
            <person name="Sherpa N."/>
            <person name="Shi J."/>
            <person name="Smirnov S."/>
            <person name="Smith C."/>
            <person name="Sougnez C."/>
            <person name="Spencer B."/>
            <person name="Stalker J."/>
            <person name="Stange-thomann N."/>
            <person name="Stavropoulos S."/>
            <person name="Stetson K."/>
            <person name="Stone C."/>
            <person name="Stone S."/>
            <person name="Stubbs M."/>
            <person name="Talamas J."/>
            <person name="Tchuinga P."/>
            <person name="Tenzing P."/>
            <person name="Tesfaye S."/>
            <person name="Theodore J."/>
            <person name="Thoulutsang Y."/>
            <person name="Topham K."/>
            <person name="Towey S."/>
            <person name="Tsamla T."/>
            <person name="Tsomo N."/>
            <person name="Vallee D."/>
            <person name="Vassiliev H."/>
            <person name="Venkataraman V."/>
            <person name="Vinson J."/>
            <person name="Vo A."/>
            <person name="Wade C."/>
            <person name="Wang S."/>
            <person name="Wangchuk T."/>
            <person name="Wangdi T."/>
            <person name="Whittaker C."/>
            <person name="Wilkinson J."/>
            <person name="Wu Y."/>
            <person name="Wyman D."/>
            <person name="Yadav S."/>
            <person name="Yang S."/>
            <person name="Yang X."/>
            <person name="Yeager S."/>
            <person name="Yee E."/>
            <person name="Young G."/>
            <person name="Zainoun J."/>
            <person name="Zembeck L."/>
            <person name="Zimmer A."/>
            <person name="Zody M."/>
            <person name="Lander E."/>
        </authorList>
    </citation>
    <scope>NUCLEOTIDE SEQUENCE [LARGE SCALE GENOMIC DNA]</scope>
</reference>
<evidence type="ECO:0000259" key="6">
    <source>
        <dbReference type="Pfam" id="PF00749"/>
    </source>
</evidence>
<dbReference type="Ensembl" id="ENSCSAVT00000016570.1">
    <property type="protein sequence ID" value="ENSCSAVP00000016389.1"/>
    <property type="gene ID" value="ENSCSAVG00000009646.1"/>
</dbReference>
<dbReference type="InterPro" id="IPR049940">
    <property type="entry name" value="GluQ/Sye"/>
</dbReference>
<sequence length="259" mass="29616">RYDNRCRDLTEGNIACNVAEGKPFVIRLKLKANFISIKDALFGKVGHNSYFEGDPVLLKSDGFPTYHLANVVDDHMMQISHVIRGKEWLTSTSKHVQIYEALGWDLPTFIHLPLLINTDGSKLSKRQVGKFFSGYSPSALLNFMAYYGSGFPGLRFYLISSYHSSQLVLSDAIVNFSKLDEFSTILTKYILDGNKSELQHMREALYKLVQQKYGVLLKSKAIFKYIFLVATLLTTQGHITKLNDLILKEYQYLWIRPEV</sequence>
<dbReference type="InterPro" id="IPR020058">
    <property type="entry name" value="Glu/Gln-tRNA-synth_Ib_cat-dom"/>
</dbReference>